<proteinExistence type="predicted"/>
<gene>
    <name evidence="1" type="ORF">HMPREF3228_01558</name>
</gene>
<dbReference type="AlphaFoldDB" id="A0A133RVH8"/>
<comment type="caution">
    <text evidence="1">The sequence shown here is derived from an EMBL/GenBank/DDBJ whole genome shotgun (WGS) entry which is preliminary data.</text>
</comment>
<name>A0A133RVH8_STRMT</name>
<accession>A0A133RVH8</accession>
<sequence length="52" mass="6172">MDKTFLHKLLLKKLIKSIIHLFSRKEKRNFKKISVTQNTDFIDLLVIATKDT</sequence>
<protein>
    <submittedName>
        <fullName evidence="1">Uncharacterized protein</fullName>
    </submittedName>
</protein>
<evidence type="ECO:0000313" key="1">
    <source>
        <dbReference type="EMBL" id="KXA59176.1"/>
    </source>
</evidence>
<reference evidence="1 2" key="1">
    <citation type="submission" date="2016-01" db="EMBL/GenBank/DDBJ databases">
        <authorList>
            <person name="Oliw E.H."/>
        </authorList>
    </citation>
    <scope>NUCLEOTIDE SEQUENCE [LARGE SCALE GENOMIC DNA]</scope>
    <source>
        <strain evidence="1 2">CMW7705B</strain>
    </source>
</reference>
<organism evidence="1 2">
    <name type="scientific">Streptococcus mitis</name>
    <dbReference type="NCBI Taxonomy" id="28037"/>
    <lineage>
        <taxon>Bacteria</taxon>
        <taxon>Bacillati</taxon>
        <taxon>Bacillota</taxon>
        <taxon>Bacilli</taxon>
        <taxon>Lactobacillales</taxon>
        <taxon>Streptococcaceae</taxon>
        <taxon>Streptococcus</taxon>
        <taxon>Streptococcus mitis group</taxon>
    </lineage>
</organism>
<dbReference type="Proteomes" id="UP000070065">
    <property type="component" value="Unassembled WGS sequence"/>
</dbReference>
<dbReference type="PATRIC" id="fig|28037.231.peg.1548"/>
<evidence type="ECO:0000313" key="2">
    <source>
        <dbReference type="Proteomes" id="UP000070065"/>
    </source>
</evidence>
<dbReference type="EMBL" id="LRQR01000090">
    <property type="protein sequence ID" value="KXA59176.1"/>
    <property type="molecule type" value="Genomic_DNA"/>
</dbReference>